<accession>A0A0Y9UWP6</accession>
<keyword evidence="2" id="KW-0732">Signal</keyword>
<name>A0A0Y9UWP6_PLABE</name>
<dbReference type="Proteomes" id="UP000069549">
    <property type="component" value="Chromosome 5"/>
</dbReference>
<evidence type="ECO:0000256" key="1">
    <source>
        <dbReference type="SAM" id="Phobius"/>
    </source>
</evidence>
<feature type="domain" description="EGF-like" evidence="3">
    <location>
        <begin position="63"/>
        <end position="108"/>
    </location>
</feature>
<feature type="transmembrane region" description="Helical" evidence="1">
    <location>
        <begin position="193"/>
        <end position="212"/>
    </location>
</feature>
<evidence type="ECO:0000313" key="5">
    <source>
        <dbReference type="Proteomes" id="UP000069549"/>
    </source>
</evidence>
<feature type="domain" description="EGF-like" evidence="3">
    <location>
        <begin position="29"/>
        <end position="59"/>
    </location>
</feature>
<evidence type="ECO:0000256" key="2">
    <source>
        <dbReference type="SAM" id="SignalP"/>
    </source>
</evidence>
<dbReference type="GO" id="GO:0016020">
    <property type="term" value="C:membrane"/>
    <property type="evidence" value="ECO:0007669"/>
    <property type="project" value="InterPro"/>
</dbReference>
<evidence type="ECO:0000313" key="4">
    <source>
        <dbReference type="EMBL" id="CXI10805.1"/>
    </source>
</evidence>
<gene>
    <name evidence="4" type="primary">P28</name>
    <name evidence="4" type="ORF">PBK173_000084500</name>
</gene>
<dbReference type="InterPro" id="IPR000742">
    <property type="entry name" value="EGF"/>
</dbReference>
<dbReference type="AlphaFoldDB" id="A0A0Y9UWP6"/>
<reference evidence="4 5" key="1">
    <citation type="submission" date="2016-02" db="EMBL/GenBank/DDBJ databases">
        <authorList>
            <consortium name="Pathogen Informatics"/>
        </authorList>
    </citation>
    <scope>NUCLEOTIDE SEQUENCE [LARGE SCALE GENOMIC DNA]</scope>
    <source>
        <strain evidence="4 5">K173</strain>
    </source>
</reference>
<dbReference type="EMBL" id="LT160025">
    <property type="protein sequence ID" value="CXI10805.1"/>
    <property type="molecule type" value="Genomic_DNA"/>
</dbReference>
<dbReference type="VEuPathDB" id="PlasmoDB:PBANKA_0514900"/>
<evidence type="ECO:0000259" key="3">
    <source>
        <dbReference type="SMART" id="SM00181"/>
    </source>
</evidence>
<dbReference type="GO" id="GO:0009986">
    <property type="term" value="C:cell surface"/>
    <property type="evidence" value="ECO:0007669"/>
    <property type="project" value="InterPro"/>
</dbReference>
<organism evidence="4 5">
    <name type="scientific">Plasmodium berghei</name>
    <dbReference type="NCBI Taxonomy" id="5821"/>
    <lineage>
        <taxon>Eukaryota</taxon>
        <taxon>Sar</taxon>
        <taxon>Alveolata</taxon>
        <taxon>Apicomplexa</taxon>
        <taxon>Aconoidasida</taxon>
        <taxon>Haemosporida</taxon>
        <taxon>Plasmodiidae</taxon>
        <taxon>Plasmodium</taxon>
        <taxon>Plasmodium (Vinckeia)</taxon>
    </lineage>
</organism>
<dbReference type="InterPro" id="IPR010423">
    <property type="entry name" value="Pvs25/Psv28_EGF"/>
</dbReference>
<proteinExistence type="predicted"/>
<feature type="domain" description="EGF-like" evidence="3">
    <location>
        <begin position="111"/>
        <end position="148"/>
    </location>
</feature>
<protein>
    <submittedName>
        <fullName evidence="4">28 kDa ookinete surface protein</fullName>
    </submittedName>
</protein>
<dbReference type="SMART" id="SM00181">
    <property type="entry name" value="EGF"/>
    <property type="match status" value="3"/>
</dbReference>
<dbReference type="Pfam" id="PF06247">
    <property type="entry name" value="Plasmod_Pvs28"/>
    <property type="match status" value="4"/>
</dbReference>
<keyword evidence="1" id="KW-0472">Membrane</keyword>
<keyword evidence="1" id="KW-1133">Transmembrane helix</keyword>
<feature type="signal peptide" evidence="2">
    <location>
        <begin position="1"/>
        <end position="22"/>
    </location>
</feature>
<feature type="chain" id="PRO_5007079019" evidence="2">
    <location>
        <begin position="23"/>
        <end position="213"/>
    </location>
</feature>
<dbReference type="Gene3D" id="2.90.20.10">
    <property type="entry name" value="Plasmodium vivax P25 domain"/>
    <property type="match status" value="1"/>
</dbReference>
<sequence length="213" mass="23501">MNFKYSFIFLFFIQLAIRYNNAKITVDTICKGGKLIQMSNHYECKCPSGYALKTENICEPIVKCDKLENINKVCGEYSICRNQGNLSLEKSFVCMCTNGYMLSQNICKPTRCYNYECNAGKCILDSINPNNPVCSCDIGKVLQNGKCTGTGETKCLLKCKAAEECKLTGKHYECVSKPQAPGTGSGTPSNSSFMNGMSIISIIALLVIYVIVM</sequence>
<keyword evidence="1" id="KW-0812">Transmembrane</keyword>